<comment type="caution">
    <text evidence="9">The sequence shown here is derived from an EMBL/GenBank/DDBJ whole genome shotgun (WGS) entry which is preliminary data.</text>
</comment>
<feature type="domain" description="HAMP" evidence="8">
    <location>
        <begin position="221"/>
        <end position="273"/>
    </location>
</feature>
<dbReference type="PANTHER" id="PTHR32089">
    <property type="entry name" value="METHYL-ACCEPTING CHEMOTAXIS PROTEIN MCPB"/>
    <property type="match status" value="1"/>
</dbReference>
<protein>
    <recommendedName>
        <fullName evidence="11">Methyl-accepting chemotaxis protein</fullName>
    </recommendedName>
</protein>
<keyword evidence="2 6" id="KW-1133">Transmembrane helix</keyword>
<dbReference type="Gene3D" id="1.10.287.950">
    <property type="entry name" value="Methyl-accepting chemotaxis protein"/>
    <property type="match status" value="1"/>
</dbReference>
<dbReference type="Pfam" id="PF00015">
    <property type="entry name" value="MCPsignal"/>
    <property type="match status" value="1"/>
</dbReference>
<dbReference type="Proteomes" id="UP000653674">
    <property type="component" value="Unassembled WGS sequence"/>
</dbReference>
<dbReference type="Pfam" id="PF00672">
    <property type="entry name" value="HAMP"/>
    <property type="match status" value="1"/>
</dbReference>
<dbReference type="PRINTS" id="PR00260">
    <property type="entry name" value="CHEMTRNSDUCR"/>
</dbReference>
<dbReference type="InterPro" id="IPR004089">
    <property type="entry name" value="MCPsignal_dom"/>
</dbReference>
<proteinExistence type="inferred from homology"/>
<evidence type="ECO:0000313" key="10">
    <source>
        <dbReference type="Proteomes" id="UP000653674"/>
    </source>
</evidence>
<dbReference type="RefSeq" id="WP_168079224.1">
    <property type="nucleotide sequence ID" value="NZ_BAAAQJ010000009.1"/>
</dbReference>
<sequence length="536" mass="55890">MQLLKNLRVGTRLASAFGLIAVLMAVAIGFGLWGQSRVAAANERVHAKQDIRKEALMAKFRTADFAGWQTGYSLDVIRGVPNATDDSTGQRKSFLESASAFRGDLDRIRAKMTDAGERAPADAAQAAFDQFMAVDQRIIAGFRAGTPAAINEAADLAAGESLQHMNTIIEAVDKLVADVSADTTLAKAEADRAASQSRYAMLVAAVVCLALMVVLAVLVTRSVVRPLRRTVEALNRVAAKDLTTRLSADSTDELGDLARSLNGTLDVLCDSFITINSDSETLASAAQELTAVAGQIGSAADETASQSDAVAATAAQVSHNVQTVAAATEEMNASIRDISGSASQAAEMAKSGVDSAQRATSTIEQLGESSAEISQVVRLITSIAEQTNLLALNATIEAARAGEAGKGFAVVAGEVKDLAQATARATEDISRRVQSIQQDTTAAVEAIGQVSEIIDRISEHSTTIAAAVEEQTATTVEMSRNVSEAATGSGQIAENIHSVANAAQTTSGGVAESQRTADELARVSAQLRQLVGQFKI</sequence>
<dbReference type="GO" id="GO:0007165">
    <property type="term" value="P:signal transduction"/>
    <property type="evidence" value="ECO:0007669"/>
    <property type="project" value="UniProtKB-KW"/>
</dbReference>
<evidence type="ECO:0000259" key="7">
    <source>
        <dbReference type="PROSITE" id="PS50111"/>
    </source>
</evidence>
<dbReference type="InterPro" id="IPR004090">
    <property type="entry name" value="Chemotax_Me-accpt_rcpt"/>
</dbReference>
<gene>
    <name evidence="9" type="ORF">Pfl04_38960</name>
</gene>
<evidence type="ECO:0000256" key="1">
    <source>
        <dbReference type="ARBA" id="ARBA00022692"/>
    </source>
</evidence>
<organism evidence="9 10">
    <name type="scientific">Planosporangium flavigriseum</name>
    <dbReference type="NCBI Taxonomy" id="373681"/>
    <lineage>
        <taxon>Bacteria</taxon>
        <taxon>Bacillati</taxon>
        <taxon>Actinomycetota</taxon>
        <taxon>Actinomycetes</taxon>
        <taxon>Micromonosporales</taxon>
        <taxon>Micromonosporaceae</taxon>
        <taxon>Planosporangium</taxon>
    </lineage>
</organism>
<keyword evidence="10" id="KW-1185">Reference proteome</keyword>
<evidence type="ECO:0000313" key="9">
    <source>
        <dbReference type="EMBL" id="GIG75492.1"/>
    </source>
</evidence>
<keyword evidence="6" id="KW-0472">Membrane</keyword>
<dbReference type="PROSITE" id="PS50885">
    <property type="entry name" value="HAMP"/>
    <property type="match status" value="1"/>
</dbReference>
<feature type="transmembrane region" description="Helical" evidence="6">
    <location>
        <begin position="199"/>
        <end position="219"/>
    </location>
</feature>
<reference evidence="9" key="1">
    <citation type="submission" date="2021-01" db="EMBL/GenBank/DDBJ databases">
        <title>Whole genome shotgun sequence of Planosporangium flavigriseum NBRC 105377.</title>
        <authorList>
            <person name="Komaki H."/>
            <person name="Tamura T."/>
        </authorList>
    </citation>
    <scope>NUCLEOTIDE SEQUENCE</scope>
    <source>
        <strain evidence="9">NBRC 105377</strain>
    </source>
</reference>
<keyword evidence="1 6" id="KW-0812">Transmembrane</keyword>
<evidence type="ECO:0000256" key="5">
    <source>
        <dbReference type="PROSITE-ProRule" id="PRU00284"/>
    </source>
</evidence>
<evidence type="ECO:0000256" key="3">
    <source>
        <dbReference type="ARBA" id="ARBA00023224"/>
    </source>
</evidence>
<evidence type="ECO:0000256" key="2">
    <source>
        <dbReference type="ARBA" id="ARBA00022989"/>
    </source>
</evidence>
<dbReference type="EMBL" id="BONU01000032">
    <property type="protein sequence ID" value="GIG75492.1"/>
    <property type="molecule type" value="Genomic_DNA"/>
</dbReference>
<name>A0A8J3LMJ4_9ACTN</name>
<feature type="transmembrane region" description="Helical" evidence="6">
    <location>
        <begin position="12"/>
        <end position="33"/>
    </location>
</feature>
<evidence type="ECO:0000256" key="4">
    <source>
        <dbReference type="ARBA" id="ARBA00029447"/>
    </source>
</evidence>
<evidence type="ECO:0000259" key="8">
    <source>
        <dbReference type="PROSITE" id="PS50885"/>
    </source>
</evidence>
<evidence type="ECO:0008006" key="11">
    <source>
        <dbReference type="Google" id="ProtNLM"/>
    </source>
</evidence>
<keyword evidence="3 5" id="KW-0807">Transducer</keyword>
<evidence type="ECO:0000256" key="6">
    <source>
        <dbReference type="SAM" id="Phobius"/>
    </source>
</evidence>
<dbReference type="SMART" id="SM00283">
    <property type="entry name" value="MA"/>
    <property type="match status" value="1"/>
</dbReference>
<dbReference type="GO" id="GO:0006935">
    <property type="term" value="P:chemotaxis"/>
    <property type="evidence" value="ECO:0007669"/>
    <property type="project" value="InterPro"/>
</dbReference>
<dbReference type="PROSITE" id="PS50111">
    <property type="entry name" value="CHEMOTAXIS_TRANSDUC_2"/>
    <property type="match status" value="1"/>
</dbReference>
<dbReference type="SMART" id="SM00304">
    <property type="entry name" value="HAMP"/>
    <property type="match status" value="1"/>
</dbReference>
<dbReference type="GO" id="GO:0016020">
    <property type="term" value="C:membrane"/>
    <property type="evidence" value="ECO:0007669"/>
    <property type="project" value="InterPro"/>
</dbReference>
<dbReference type="PANTHER" id="PTHR32089:SF112">
    <property type="entry name" value="LYSOZYME-LIKE PROTEIN-RELATED"/>
    <property type="match status" value="1"/>
</dbReference>
<dbReference type="SUPFAM" id="SSF58104">
    <property type="entry name" value="Methyl-accepting chemotaxis protein (MCP) signaling domain"/>
    <property type="match status" value="1"/>
</dbReference>
<dbReference type="InterPro" id="IPR003660">
    <property type="entry name" value="HAMP_dom"/>
</dbReference>
<accession>A0A8J3LMJ4</accession>
<comment type="similarity">
    <text evidence="4">Belongs to the methyl-accepting chemotaxis (MCP) protein family.</text>
</comment>
<dbReference type="AlphaFoldDB" id="A0A8J3LMJ4"/>
<dbReference type="GO" id="GO:0004888">
    <property type="term" value="F:transmembrane signaling receptor activity"/>
    <property type="evidence" value="ECO:0007669"/>
    <property type="project" value="InterPro"/>
</dbReference>
<dbReference type="CDD" id="cd06225">
    <property type="entry name" value="HAMP"/>
    <property type="match status" value="1"/>
</dbReference>
<feature type="domain" description="Methyl-accepting transducer" evidence="7">
    <location>
        <begin position="278"/>
        <end position="507"/>
    </location>
</feature>